<keyword evidence="3" id="KW-0804">Transcription</keyword>
<dbReference type="PANTHER" id="PTHR43280">
    <property type="entry name" value="ARAC-FAMILY TRANSCRIPTIONAL REGULATOR"/>
    <property type="match status" value="1"/>
</dbReference>
<reference evidence="5 6" key="1">
    <citation type="submission" date="2020-04" db="EMBL/GenBank/DDBJ databases">
        <authorList>
            <person name="Hitch T.C.A."/>
            <person name="Wylensek D."/>
            <person name="Clavel T."/>
        </authorList>
    </citation>
    <scope>NUCLEOTIDE SEQUENCE [LARGE SCALE GENOMIC DNA]</scope>
    <source>
        <strain evidence="5 6">COR2-253-APC-1A</strain>
    </source>
</reference>
<dbReference type="PROSITE" id="PS00041">
    <property type="entry name" value="HTH_ARAC_FAMILY_1"/>
    <property type="match status" value="1"/>
</dbReference>
<dbReference type="SUPFAM" id="SSF46689">
    <property type="entry name" value="Homeodomain-like"/>
    <property type="match status" value="1"/>
</dbReference>
<dbReference type="InterPro" id="IPR003313">
    <property type="entry name" value="AraC-bd"/>
</dbReference>
<dbReference type="PANTHER" id="PTHR43280:SF2">
    <property type="entry name" value="HTH-TYPE TRANSCRIPTIONAL REGULATOR EXSA"/>
    <property type="match status" value="1"/>
</dbReference>
<dbReference type="Proteomes" id="UP000576225">
    <property type="component" value="Unassembled WGS sequence"/>
</dbReference>
<gene>
    <name evidence="5" type="ORF">HF882_17875</name>
</gene>
<dbReference type="InterPro" id="IPR018062">
    <property type="entry name" value="HTH_AraC-typ_CS"/>
</dbReference>
<dbReference type="Pfam" id="PF02311">
    <property type="entry name" value="AraC_binding"/>
    <property type="match status" value="1"/>
</dbReference>
<name>A0A848B4A0_9BACT</name>
<evidence type="ECO:0000256" key="1">
    <source>
        <dbReference type="ARBA" id="ARBA00023015"/>
    </source>
</evidence>
<dbReference type="SMART" id="SM00342">
    <property type="entry name" value="HTH_ARAC"/>
    <property type="match status" value="1"/>
</dbReference>
<dbReference type="Pfam" id="PF12833">
    <property type="entry name" value="HTH_18"/>
    <property type="match status" value="1"/>
</dbReference>
<dbReference type="InterPro" id="IPR009057">
    <property type="entry name" value="Homeodomain-like_sf"/>
</dbReference>
<dbReference type="RefSeq" id="WP_168963566.1">
    <property type="nucleotide sequence ID" value="NZ_JABAEW010000046.1"/>
</dbReference>
<evidence type="ECO:0000256" key="2">
    <source>
        <dbReference type="ARBA" id="ARBA00023125"/>
    </source>
</evidence>
<proteinExistence type="predicted"/>
<dbReference type="GO" id="GO:0003700">
    <property type="term" value="F:DNA-binding transcription factor activity"/>
    <property type="evidence" value="ECO:0007669"/>
    <property type="project" value="InterPro"/>
</dbReference>
<feature type="domain" description="HTH araC/xylS-type" evidence="4">
    <location>
        <begin position="193"/>
        <end position="291"/>
    </location>
</feature>
<dbReference type="GO" id="GO:0043565">
    <property type="term" value="F:sequence-specific DNA binding"/>
    <property type="evidence" value="ECO:0007669"/>
    <property type="project" value="InterPro"/>
</dbReference>
<dbReference type="PROSITE" id="PS01124">
    <property type="entry name" value="HTH_ARAC_FAMILY_2"/>
    <property type="match status" value="1"/>
</dbReference>
<protein>
    <submittedName>
        <fullName evidence="5">AraC family transcriptional regulator</fullName>
    </submittedName>
</protein>
<organism evidence="5 6">
    <name type="scientific">Victivallis vadensis</name>
    <dbReference type="NCBI Taxonomy" id="172901"/>
    <lineage>
        <taxon>Bacteria</taxon>
        <taxon>Pseudomonadati</taxon>
        <taxon>Lentisphaerota</taxon>
        <taxon>Lentisphaeria</taxon>
        <taxon>Victivallales</taxon>
        <taxon>Victivallaceae</taxon>
        <taxon>Victivallis</taxon>
    </lineage>
</organism>
<dbReference type="EMBL" id="JABAEW010000046">
    <property type="protein sequence ID" value="NMD88459.1"/>
    <property type="molecule type" value="Genomic_DNA"/>
</dbReference>
<comment type="caution">
    <text evidence="5">The sequence shown here is derived from an EMBL/GenBank/DDBJ whole genome shotgun (WGS) entry which is preliminary data.</text>
</comment>
<evidence type="ECO:0000313" key="6">
    <source>
        <dbReference type="Proteomes" id="UP000576225"/>
    </source>
</evidence>
<evidence type="ECO:0000259" key="4">
    <source>
        <dbReference type="PROSITE" id="PS01124"/>
    </source>
</evidence>
<evidence type="ECO:0000313" key="5">
    <source>
        <dbReference type="EMBL" id="NMD88459.1"/>
    </source>
</evidence>
<dbReference type="SUPFAM" id="SSF51215">
    <property type="entry name" value="Regulatory protein AraC"/>
    <property type="match status" value="1"/>
</dbReference>
<keyword evidence="2" id="KW-0238">DNA-binding</keyword>
<sequence length="308" mass="35843">MRKSNRRALRKMAIVDMFSGIDIPTRIIFRSNRNCNDKIGMGIQNKPEPDDRITLPTSFSFFSVSWLARGSGSYENCATGQHYPLAAGSIFLRQPGVEHAVYVDAESSWLEYWIHLGNFAWPFFRNYLSLRDDNLTGYFEPSPEWFDRFDMLLNQLETVSENALLECAMELCSFAIDCVRQTRGGGEVEDMIHRGCEFLGANFAENRDLHAFCRRNGWGYERFRKLFMDRMGISPNRYRIQRQMAAARLLLAQTYRPIESISRELGYCTVFDFSAKFKNYTGLPPSEFRKKAQEPFRDFFHTPLNLIK</sequence>
<accession>A0A848B4A0</accession>
<dbReference type="Gene3D" id="1.10.10.60">
    <property type="entry name" value="Homeodomain-like"/>
    <property type="match status" value="1"/>
</dbReference>
<dbReference type="AlphaFoldDB" id="A0A848B4A0"/>
<keyword evidence="1" id="KW-0805">Transcription regulation</keyword>
<evidence type="ECO:0000256" key="3">
    <source>
        <dbReference type="ARBA" id="ARBA00023163"/>
    </source>
</evidence>
<dbReference type="InterPro" id="IPR018060">
    <property type="entry name" value="HTH_AraC"/>
</dbReference>
<dbReference type="InterPro" id="IPR037923">
    <property type="entry name" value="HTH-like"/>
</dbReference>